<dbReference type="AlphaFoldDB" id="K4L1D5"/>
<reference evidence="4 5" key="1">
    <citation type="journal article" date="2013" name="Genome Announc.">
        <title>Complete genome sequence of Simiduia agarivorans SA1(T), a marine bacterium able to degrade a variety of polysaccharides.</title>
        <authorList>
            <person name="Lin S.Y."/>
            <person name="Shieh W.Y."/>
            <person name="Chen J.S."/>
            <person name="Tang S.L."/>
        </authorList>
    </citation>
    <scope>NUCLEOTIDE SEQUENCE [LARGE SCALE GENOMIC DNA]</scope>
    <source>
        <strain evidence="5">DSM 21679 / JCM 13881 / BCRC 17597 / SA1</strain>
    </source>
</reference>
<dbReference type="Pfam" id="PF13439">
    <property type="entry name" value="Glyco_transf_4"/>
    <property type="match status" value="1"/>
</dbReference>
<dbReference type="GO" id="GO:0016757">
    <property type="term" value="F:glycosyltransferase activity"/>
    <property type="evidence" value="ECO:0007669"/>
    <property type="project" value="InterPro"/>
</dbReference>
<dbReference type="Proteomes" id="UP000000466">
    <property type="component" value="Chromosome"/>
</dbReference>
<dbReference type="SUPFAM" id="SSF53756">
    <property type="entry name" value="UDP-Glycosyltransferase/glycogen phosphorylase"/>
    <property type="match status" value="1"/>
</dbReference>
<dbReference type="GO" id="GO:0009103">
    <property type="term" value="P:lipopolysaccharide biosynthetic process"/>
    <property type="evidence" value="ECO:0007669"/>
    <property type="project" value="TreeGrafter"/>
</dbReference>
<keyword evidence="5" id="KW-1185">Reference proteome</keyword>
<dbReference type="HOGENOM" id="CLU_009583_27_4_6"/>
<dbReference type="STRING" id="1117647.M5M_14255"/>
<dbReference type="InterPro" id="IPR001296">
    <property type="entry name" value="Glyco_trans_1"/>
</dbReference>
<protein>
    <submittedName>
        <fullName evidence="4">Glycosyl transferase family protein</fullName>
    </submittedName>
</protein>
<evidence type="ECO:0000259" key="2">
    <source>
        <dbReference type="Pfam" id="PF00534"/>
    </source>
</evidence>
<dbReference type="OrthoDB" id="9801609at2"/>
<accession>K4L1D5</accession>
<dbReference type="Pfam" id="PF00534">
    <property type="entry name" value="Glycos_transf_1"/>
    <property type="match status" value="1"/>
</dbReference>
<name>K4L1D5_SIMAS</name>
<sequence length="439" mass="48557">MNALTQVLDQHARPLAADGKPALRICLLGYRSHPFVGGQGIYLHYLSKALLAYGHQVDVISGPPYPELVDGVRLIKMPSLDLFSVEEPFKALKLSHLKSYTDTFEWWSKITGGFAEPYTFGRRVAKYLKRHGHQYDLVHDNQCLAWGLLDIQNRGLPVVATVHHPITRDLELKLAAEDNWGMRLLIKRWHSFLKMQKKVVQQLDHVVTVSEQSRADIAQCFDRASDRIDLIHNGIDTHVFKPDPQAIKKPFSLITTASADQPLKGLRYLLEAMHQLRPHYPDISLTVIGKLHAGGETEQRLKALSLTDAVEFVSGISTEALVARYNAAEIAVVPSLYEGFGLPAGEAMACGLPLVATDGGAIPEVVGDAALSVPAGDANALAQAISQLIDKPAWRQMLAEKARARIESTFSWQKVAEQLTHYYRNNVVAPAPEAQRAHG</sequence>
<dbReference type="PANTHER" id="PTHR46401:SF2">
    <property type="entry name" value="GLYCOSYLTRANSFERASE WBBK-RELATED"/>
    <property type="match status" value="1"/>
</dbReference>
<evidence type="ECO:0000313" key="4">
    <source>
        <dbReference type="EMBL" id="AFU99987.1"/>
    </source>
</evidence>
<feature type="domain" description="Glycosyltransferase subfamily 4-like N-terminal" evidence="3">
    <location>
        <begin position="36"/>
        <end position="238"/>
    </location>
</feature>
<keyword evidence="1 4" id="KW-0808">Transferase</keyword>
<gene>
    <name evidence="4" type="ordered locus">M5M_14255</name>
</gene>
<evidence type="ECO:0000259" key="3">
    <source>
        <dbReference type="Pfam" id="PF13439"/>
    </source>
</evidence>
<dbReference type="EMBL" id="CP003746">
    <property type="protein sequence ID" value="AFU99987.1"/>
    <property type="molecule type" value="Genomic_DNA"/>
</dbReference>
<dbReference type="KEGG" id="saga:M5M_14255"/>
<dbReference type="RefSeq" id="WP_015048140.1">
    <property type="nucleotide sequence ID" value="NC_018868.3"/>
</dbReference>
<dbReference type="InterPro" id="IPR028098">
    <property type="entry name" value="Glyco_trans_4-like_N"/>
</dbReference>
<dbReference type="CDD" id="cd03801">
    <property type="entry name" value="GT4_PimA-like"/>
    <property type="match status" value="1"/>
</dbReference>
<organism evidence="4 5">
    <name type="scientific">Simiduia agarivorans (strain DSM 21679 / JCM 13881 / BCRC 17597 / SA1)</name>
    <dbReference type="NCBI Taxonomy" id="1117647"/>
    <lineage>
        <taxon>Bacteria</taxon>
        <taxon>Pseudomonadati</taxon>
        <taxon>Pseudomonadota</taxon>
        <taxon>Gammaproteobacteria</taxon>
        <taxon>Cellvibrionales</taxon>
        <taxon>Cellvibrionaceae</taxon>
        <taxon>Simiduia</taxon>
    </lineage>
</organism>
<evidence type="ECO:0000313" key="5">
    <source>
        <dbReference type="Proteomes" id="UP000000466"/>
    </source>
</evidence>
<dbReference type="PANTHER" id="PTHR46401">
    <property type="entry name" value="GLYCOSYLTRANSFERASE WBBK-RELATED"/>
    <property type="match status" value="1"/>
</dbReference>
<evidence type="ECO:0000256" key="1">
    <source>
        <dbReference type="ARBA" id="ARBA00022679"/>
    </source>
</evidence>
<dbReference type="eggNOG" id="COG0438">
    <property type="taxonomic scope" value="Bacteria"/>
</dbReference>
<dbReference type="Gene3D" id="3.40.50.2000">
    <property type="entry name" value="Glycogen Phosphorylase B"/>
    <property type="match status" value="2"/>
</dbReference>
<proteinExistence type="predicted"/>
<feature type="domain" description="Glycosyl transferase family 1" evidence="2">
    <location>
        <begin position="246"/>
        <end position="404"/>
    </location>
</feature>